<evidence type="ECO:0000313" key="6">
    <source>
        <dbReference type="Proteomes" id="UP000655225"/>
    </source>
</evidence>
<dbReference type="GO" id="GO:0046983">
    <property type="term" value="F:protein dimerization activity"/>
    <property type="evidence" value="ECO:0007669"/>
    <property type="project" value="InterPro"/>
</dbReference>
<dbReference type="PANTHER" id="PTHR46665:SF1">
    <property type="entry name" value="SPERMATOGENESIS- AND OOGENESIS-SPECIFIC BASIC HELIX-LOOP-HELIX-CONTAINING PROTEIN 1"/>
    <property type="match status" value="1"/>
</dbReference>
<dbReference type="OMA" id="VAHKGAN"/>
<dbReference type="SUPFAM" id="SSF47459">
    <property type="entry name" value="HLH, helix-loop-helix DNA-binding domain"/>
    <property type="match status" value="1"/>
</dbReference>
<dbReference type="SMART" id="SM00353">
    <property type="entry name" value="HLH"/>
    <property type="match status" value="1"/>
</dbReference>
<dbReference type="InterPro" id="IPR055477">
    <property type="entry name" value="DUF7049"/>
</dbReference>
<dbReference type="Gene3D" id="4.10.280.10">
    <property type="entry name" value="Helix-loop-helix DNA-binding domain"/>
    <property type="match status" value="1"/>
</dbReference>
<feature type="domain" description="BHLH" evidence="4">
    <location>
        <begin position="313"/>
        <end position="362"/>
    </location>
</feature>
<dbReference type="CDD" id="cd11393">
    <property type="entry name" value="bHLH_AtbHLH_like"/>
    <property type="match status" value="1"/>
</dbReference>
<keyword evidence="6" id="KW-1185">Reference proteome</keyword>
<dbReference type="Proteomes" id="UP000655225">
    <property type="component" value="Unassembled WGS sequence"/>
</dbReference>
<accession>A0A834ZIN9</accession>
<dbReference type="EMBL" id="JABCRI010000004">
    <property type="protein sequence ID" value="KAF8407964.1"/>
    <property type="molecule type" value="Genomic_DNA"/>
</dbReference>
<dbReference type="InterPro" id="IPR011598">
    <property type="entry name" value="bHLH_dom"/>
</dbReference>
<feature type="coiled-coil region" evidence="3">
    <location>
        <begin position="359"/>
        <end position="386"/>
    </location>
</feature>
<dbReference type="OrthoDB" id="5778525at2759"/>
<keyword evidence="3" id="KW-0175">Coiled coil</keyword>
<dbReference type="InterPro" id="IPR044658">
    <property type="entry name" value="bHLH92/bHLH041-like"/>
</dbReference>
<dbReference type="InterPro" id="IPR055478">
    <property type="entry name" value="DUF7050"/>
</dbReference>
<evidence type="ECO:0000256" key="1">
    <source>
        <dbReference type="ARBA" id="ARBA00023015"/>
    </source>
</evidence>
<dbReference type="PROSITE" id="PS50888">
    <property type="entry name" value="BHLH"/>
    <property type="match status" value="1"/>
</dbReference>
<sequence>MDSVFFLDEEARASFLRTVGQAFGCTYICLWSYIPHPSNCFFCMDGWYNEQNEQPSYSSGSLARRLFDDYQRISLHSTIENNCVPGLAFCKGLRYIELKELELLKQAWTDTQRQFYQEARIKTSAFMGCMKGEVELGMSILSQINMEMEMQNWFPENFSQQSPFMELPRPPDQYWPSSSLRSLSMDSPEYSSLLFNTPTTFYMPKFLYEAQTKPAPTAIMPHQQADDAAMARAMIPVNSSVSSSSSSYQFQQNHPYNYQVSQQKGAFKNYTSALASTPGTSLRRHNTRNEAITLRSLSSMRIQEQMQGSHPIRTRLHHKISESKRREKFNESFQALRSLLPPGSSKYMVPVLSSTKDYLSSLKAQVSELSEKNRKLEAQLSFAKEASGSSSRRIDVRVSTSELASEERNINLQVTVRGDCIMLNLVIIRILEFLEQLKNISLMSMEADTKLQQSNSINRVILRLVIQVGRLRYSS</sequence>
<dbReference type="Pfam" id="PF23133">
    <property type="entry name" value="DUF7050"/>
    <property type="match status" value="1"/>
</dbReference>
<proteinExistence type="predicted"/>
<keyword evidence="2" id="KW-0804">Transcription</keyword>
<dbReference type="AlphaFoldDB" id="A0A834ZIN9"/>
<evidence type="ECO:0000259" key="4">
    <source>
        <dbReference type="PROSITE" id="PS50888"/>
    </source>
</evidence>
<name>A0A834ZIN9_TETSI</name>
<reference evidence="5 6" key="1">
    <citation type="submission" date="2020-04" db="EMBL/GenBank/DDBJ databases">
        <title>Plant Genome Project.</title>
        <authorList>
            <person name="Zhang R.-G."/>
        </authorList>
    </citation>
    <scope>NUCLEOTIDE SEQUENCE [LARGE SCALE GENOMIC DNA]</scope>
    <source>
        <strain evidence="5">YNK0</strain>
        <tissue evidence="5">Leaf</tissue>
    </source>
</reference>
<evidence type="ECO:0000256" key="2">
    <source>
        <dbReference type="ARBA" id="ARBA00023163"/>
    </source>
</evidence>
<dbReference type="InterPro" id="IPR036638">
    <property type="entry name" value="HLH_DNA-bd_sf"/>
</dbReference>
<comment type="caution">
    <text evidence="5">The sequence shown here is derived from an EMBL/GenBank/DDBJ whole genome shotgun (WGS) entry which is preliminary data.</text>
</comment>
<dbReference type="InterPro" id="IPR045239">
    <property type="entry name" value="bHLH95_bHLH"/>
</dbReference>
<organism evidence="5 6">
    <name type="scientific">Tetracentron sinense</name>
    <name type="common">Spur-leaf</name>
    <dbReference type="NCBI Taxonomy" id="13715"/>
    <lineage>
        <taxon>Eukaryota</taxon>
        <taxon>Viridiplantae</taxon>
        <taxon>Streptophyta</taxon>
        <taxon>Embryophyta</taxon>
        <taxon>Tracheophyta</taxon>
        <taxon>Spermatophyta</taxon>
        <taxon>Magnoliopsida</taxon>
        <taxon>Trochodendrales</taxon>
        <taxon>Trochodendraceae</taxon>
        <taxon>Tetracentron</taxon>
    </lineage>
</organism>
<protein>
    <recommendedName>
        <fullName evidence="4">BHLH domain-containing protein</fullName>
    </recommendedName>
</protein>
<dbReference type="Pfam" id="PF00010">
    <property type="entry name" value="HLH"/>
    <property type="match status" value="1"/>
</dbReference>
<evidence type="ECO:0000256" key="3">
    <source>
        <dbReference type="SAM" id="Coils"/>
    </source>
</evidence>
<dbReference type="PANTHER" id="PTHR46665">
    <property type="entry name" value="TRANSCRIPTION FACTOR BHLH041-RELATED-RELATED"/>
    <property type="match status" value="1"/>
</dbReference>
<gene>
    <name evidence="5" type="ORF">HHK36_007104</name>
</gene>
<evidence type="ECO:0000313" key="5">
    <source>
        <dbReference type="EMBL" id="KAF8407964.1"/>
    </source>
</evidence>
<keyword evidence="1" id="KW-0805">Transcription regulation</keyword>
<dbReference type="Pfam" id="PF23132">
    <property type="entry name" value="DUF7049"/>
    <property type="match status" value="1"/>
</dbReference>